<evidence type="ECO:0000313" key="4">
    <source>
        <dbReference type="Proteomes" id="UP000062160"/>
    </source>
</evidence>
<keyword evidence="1 2" id="KW-0533">Nickel</keyword>
<dbReference type="RefSeq" id="WP_059032493.1">
    <property type="nucleotide sequence ID" value="NZ_BSDW01000001.1"/>
</dbReference>
<organism evidence="3">
    <name type="scientific">Tepidanaerobacter syntrophicus</name>
    <dbReference type="NCBI Taxonomy" id="224999"/>
    <lineage>
        <taxon>Bacteria</taxon>
        <taxon>Bacillati</taxon>
        <taxon>Bacillota</taxon>
        <taxon>Clostridia</taxon>
        <taxon>Thermosediminibacterales</taxon>
        <taxon>Tepidanaerobacteraceae</taxon>
        <taxon>Tepidanaerobacter</taxon>
    </lineage>
</organism>
<keyword evidence="4" id="KW-1185">Reference proteome</keyword>
<dbReference type="Proteomes" id="UP000062160">
    <property type="component" value="Unassembled WGS sequence"/>
</dbReference>
<dbReference type="NCBIfam" id="TIGR00299">
    <property type="entry name" value="nickel pincer cofactor biosynthesis protein LarC"/>
    <property type="match status" value="1"/>
</dbReference>
<dbReference type="PANTHER" id="PTHR36566">
    <property type="entry name" value="NICKEL INSERTION PROTEIN-RELATED"/>
    <property type="match status" value="1"/>
</dbReference>
<dbReference type="STRING" id="224999.GCA_001485475_01085"/>
<evidence type="ECO:0000256" key="1">
    <source>
        <dbReference type="ARBA" id="ARBA00022596"/>
    </source>
</evidence>
<dbReference type="PANTHER" id="PTHR36566:SF1">
    <property type="entry name" value="PYRIDINIUM-3,5-BISTHIOCARBOXYLIC ACID MONONUCLEOTIDE NICKEL INSERTION PROTEIN"/>
    <property type="match status" value="1"/>
</dbReference>
<dbReference type="GO" id="GO:0051604">
    <property type="term" value="P:protein maturation"/>
    <property type="evidence" value="ECO:0007669"/>
    <property type="project" value="UniProtKB-UniRule"/>
</dbReference>
<name>A0A0U9HE89_9FIRM</name>
<comment type="catalytic activity">
    <reaction evidence="2">
        <text>Ni(II)-pyridinium-3,5-bisthiocarboxylate mononucleotide = pyridinium-3,5-bisthiocarboxylate mononucleotide + Ni(2+)</text>
        <dbReference type="Rhea" id="RHEA:54784"/>
        <dbReference type="ChEBI" id="CHEBI:49786"/>
        <dbReference type="ChEBI" id="CHEBI:137372"/>
        <dbReference type="ChEBI" id="CHEBI:137373"/>
        <dbReference type="EC" id="4.99.1.12"/>
    </reaction>
</comment>
<dbReference type="EC" id="4.99.1.12" evidence="2"/>
<dbReference type="Pfam" id="PF01969">
    <property type="entry name" value="Ni_insertion"/>
    <property type="match status" value="1"/>
</dbReference>
<dbReference type="HAMAP" id="MF_01074">
    <property type="entry name" value="LarC"/>
    <property type="match status" value="1"/>
</dbReference>
<evidence type="ECO:0000313" key="3">
    <source>
        <dbReference type="EMBL" id="GAQ25070.1"/>
    </source>
</evidence>
<dbReference type="InterPro" id="IPR002822">
    <property type="entry name" value="Ni_insertion"/>
</dbReference>
<proteinExistence type="inferred from homology"/>
<keyword evidence="2" id="KW-0456">Lyase</keyword>
<sequence length="395" mass="43552">MSILYLDCFSGISGDMFLGAMLDLGLDQERFLRQLQTLPLNDEYSIEIKKGIKGGITGTDVVVKTHEHHPHRNLLDIYAIIDGSALEYDIKQKSKQAFYKLAKAEGKVHGKPPEEIHFHEVGAIDSIVDIVGACTLISMLNPTKVYASHINVGSGTVNCAHGILPVPAPATLELLEGIPIYSGEEAGEFTTPTGALILNIFVDKFGSMPLGIPEKIGYGLGKAERKSPNVLRAVLLKELDRMESEYAEGLERDAVAILESNIDDMNPQLYEAIIERLFQEGALDVFLTPIIMKKSRPAVKLTCLCAPNKKQHLSQIILKETTTLGVRELLAGRIKLSRKIEEINTPLGNLKVKIAKIGDETIKAAPEYEDMKILAKNNNIPLLKAYEIVKRYLTV</sequence>
<dbReference type="Gene3D" id="3.10.20.300">
    <property type="entry name" value="mk0293 like domain"/>
    <property type="match status" value="1"/>
</dbReference>
<accession>A0A0U9HE89</accession>
<dbReference type="EMBL" id="DF977001">
    <property type="protein sequence ID" value="GAQ25070.1"/>
    <property type="molecule type" value="Genomic_DNA"/>
</dbReference>
<comment type="function">
    <text evidence="2">Involved in the biosynthesis of a nickel-pincer cofactor ((SCS)Ni(II) pincer complex). Binds Ni(2+), and functions in nickel delivery to pyridinium-3,5-bisthiocarboxylic acid mononucleotide (P2TMN), to form the mature cofactor. Is thus probably required for the activation of nickel-pincer cofactor-dependent enzymes.</text>
</comment>
<dbReference type="GO" id="GO:0016829">
    <property type="term" value="F:lyase activity"/>
    <property type="evidence" value="ECO:0007669"/>
    <property type="project" value="UniProtKB-UniRule"/>
</dbReference>
<protein>
    <recommendedName>
        <fullName evidence="2">Pyridinium-3,5-bisthiocarboxylic acid mononucleotide nickel insertion protein</fullName>
        <shortName evidence="2">P2TMN nickel insertion protein</shortName>
        <ecNumber evidence="2">4.99.1.12</ecNumber>
    </recommendedName>
    <alternativeName>
        <fullName evidence="2">Nickel-pincer cofactor biosynthesis protein LarC</fullName>
    </alternativeName>
</protein>
<comment type="similarity">
    <text evidence="2">Belongs to the LarC family.</text>
</comment>
<dbReference type="AlphaFoldDB" id="A0A0U9HE89"/>
<dbReference type="Gene3D" id="3.30.70.1380">
    <property type="entry name" value="Transcriptional regulatory protein pf0864 domain like"/>
    <property type="match status" value="1"/>
</dbReference>
<dbReference type="GO" id="GO:0016151">
    <property type="term" value="F:nickel cation binding"/>
    <property type="evidence" value="ECO:0007669"/>
    <property type="project" value="UniProtKB-UniRule"/>
</dbReference>
<reference evidence="3" key="1">
    <citation type="journal article" date="2016" name="Genome Announc.">
        <title>Draft Genome Sequence of the Syntrophic Lactate-Degrading Bacterium Tepidanaerobacter syntrophicus JLT.</title>
        <authorList>
            <person name="Matsuura N."/>
            <person name="Ohashi A."/>
            <person name="Tourlousse D.M."/>
            <person name="Sekiguchi Y."/>
        </authorList>
    </citation>
    <scope>NUCLEOTIDE SEQUENCE [LARGE SCALE GENOMIC DNA]</scope>
    <source>
        <strain evidence="3">JL</strain>
    </source>
</reference>
<gene>
    <name evidence="2" type="primary">larC</name>
    <name evidence="3" type="ORF">TSYNT_788</name>
</gene>
<evidence type="ECO:0000256" key="2">
    <source>
        <dbReference type="HAMAP-Rule" id="MF_01074"/>
    </source>
</evidence>